<dbReference type="Gene3D" id="3.40.50.150">
    <property type="entry name" value="Vaccinia Virus protein VP39"/>
    <property type="match status" value="1"/>
</dbReference>
<dbReference type="RefSeq" id="XP_025350413.1">
    <property type="nucleotide sequence ID" value="XM_025491765.1"/>
</dbReference>
<dbReference type="InterPro" id="IPR029063">
    <property type="entry name" value="SAM-dependent_MTases_sf"/>
</dbReference>
<dbReference type="Proteomes" id="UP000245942">
    <property type="component" value="Unassembled WGS sequence"/>
</dbReference>
<dbReference type="GO" id="GO:0016433">
    <property type="term" value="F:rRNA (adenine) methyltransferase activity"/>
    <property type="evidence" value="ECO:0007669"/>
    <property type="project" value="TreeGrafter"/>
</dbReference>
<dbReference type="AlphaFoldDB" id="A0A316UH41"/>
<feature type="compositionally biased region" description="Basic and acidic residues" evidence="8">
    <location>
        <begin position="667"/>
        <end position="676"/>
    </location>
</feature>
<feature type="compositionally biased region" description="Low complexity" evidence="8">
    <location>
        <begin position="46"/>
        <end position="55"/>
    </location>
</feature>
<gene>
    <name evidence="9" type="ORF">BCV69DRAFT_280862</name>
</gene>
<feature type="region of interest" description="Disordered" evidence="8">
    <location>
        <begin position="633"/>
        <end position="676"/>
    </location>
</feature>
<dbReference type="EMBL" id="KZ819322">
    <property type="protein sequence ID" value="PWN23253.1"/>
    <property type="molecule type" value="Genomic_DNA"/>
</dbReference>
<evidence type="ECO:0000256" key="4">
    <source>
        <dbReference type="ARBA" id="ARBA00022603"/>
    </source>
</evidence>
<dbReference type="STRING" id="1684307.A0A316UH41"/>
<evidence type="ECO:0000256" key="6">
    <source>
        <dbReference type="ARBA" id="ARBA00022691"/>
    </source>
</evidence>
<dbReference type="Pfam" id="PF05148">
    <property type="entry name" value="Methyltransf_8"/>
    <property type="match status" value="2"/>
</dbReference>
<comment type="similarity">
    <text evidence="2">Belongs to the methyltransferase superfamily. RRP8 family.</text>
</comment>
<feature type="compositionally biased region" description="Polar residues" evidence="8">
    <location>
        <begin position="196"/>
        <end position="210"/>
    </location>
</feature>
<feature type="compositionally biased region" description="Acidic residues" evidence="8">
    <location>
        <begin position="149"/>
        <end position="158"/>
    </location>
</feature>
<evidence type="ECO:0000313" key="9">
    <source>
        <dbReference type="EMBL" id="PWN23253.1"/>
    </source>
</evidence>
<dbReference type="Gene3D" id="1.10.10.2150">
    <property type="entry name" value="Ribosomal RNA-processing protein 8, N-terminal domain"/>
    <property type="match status" value="1"/>
</dbReference>
<keyword evidence="4" id="KW-0489">Methyltransferase</keyword>
<keyword evidence="5" id="KW-0808">Transferase</keyword>
<dbReference type="GO" id="GO:0005730">
    <property type="term" value="C:nucleolus"/>
    <property type="evidence" value="ECO:0007669"/>
    <property type="project" value="UniProtKB-SubCell"/>
</dbReference>
<evidence type="ECO:0000256" key="3">
    <source>
        <dbReference type="ARBA" id="ARBA00022552"/>
    </source>
</evidence>
<evidence type="ECO:0000313" key="10">
    <source>
        <dbReference type="Proteomes" id="UP000245942"/>
    </source>
</evidence>
<dbReference type="PANTHER" id="PTHR12787">
    <property type="entry name" value="RIBOSOMAL RNA-PROCESSING PROTEIN 8"/>
    <property type="match status" value="1"/>
</dbReference>
<proteinExistence type="inferred from homology"/>
<protein>
    <submittedName>
        <fullName evidence="9">Uncharacterized protein</fullName>
    </submittedName>
</protein>
<dbReference type="PANTHER" id="PTHR12787:SF0">
    <property type="entry name" value="RIBOSOMAL RNA-PROCESSING PROTEIN 8"/>
    <property type="match status" value="1"/>
</dbReference>
<evidence type="ECO:0000256" key="8">
    <source>
        <dbReference type="SAM" id="MobiDB-lite"/>
    </source>
</evidence>
<feature type="compositionally biased region" description="Polar residues" evidence="8">
    <location>
        <begin position="323"/>
        <end position="337"/>
    </location>
</feature>
<keyword evidence="3" id="KW-0698">rRNA processing</keyword>
<organism evidence="9 10">
    <name type="scientific">Pseudomicrostroma glucosiphilum</name>
    <dbReference type="NCBI Taxonomy" id="1684307"/>
    <lineage>
        <taxon>Eukaryota</taxon>
        <taxon>Fungi</taxon>
        <taxon>Dikarya</taxon>
        <taxon>Basidiomycota</taxon>
        <taxon>Ustilaginomycotina</taxon>
        <taxon>Exobasidiomycetes</taxon>
        <taxon>Microstromatales</taxon>
        <taxon>Microstromatales incertae sedis</taxon>
        <taxon>Pseudomicrostroma</taxon>
    </lineage>
</organism>
<feature type="compositionally biased region" description="Basic residues" evidence="8">
    <location>
        <begin position="238"/>
        <end position="248"/>
    </location>
</feature>
<dbReference type="InterPro" id="IPR042036">
    <property type="entry name" value="RRP8_N"/>
</dbReference>
<keyword evidence="10" id="KW-1185">Reference proteome</keyword>
<dbReference type="InterPro" id="IPR007823">
    <property type="entry name" value="RRP8"/>
</dbReference>
<sequence>MSTSSSELAAIEAQLALQRAALADKIFARFDQSSSSSSRKANGPTASGSASSPSASKKKQDSSGVGQARKGAADGAVGASAPFEHRPPTLGLGATAQMDKEGTHGKTLGNGSRHLSNEDARLRGRLTSKKEAAASSSANGAGKRKAGSEEDEEDEEDESKAGKLAKGKAAGKTKVDPFAAKPPKASKKLQKDAQAVQETSETKSSASPTLPVQAAASALSNGRLHTPPSGEESQLSKNQRKKLNKKRRLEQEVQAAEGGRAASPTLSVTSSAKKMPAKPTSTVKFAARSESPSAPADASDMEDAPQQAASTLEAGSAYRPSGTLPSSSAQPASTLSVHQKALHSKIQGSHFRQLNESLYTSESSDSFRLAQEDPSRMQAYHEGFREQAKKWPQKPFEKIGDVIVGDMIASWEQMLSNGSGKGAATGKGVKGSKQADASRLIPVGAVVADLGAGEGPLTKYLSAHPKLTASKGGLAPSLQPRVLAYDLLDTADGIVRGVDCAQVGGVPLPGRQGGGIRERISRLEQRGSQTALSKDRGAVDVVVFCLSLMGTDWVGMILEARRILKNGGQILIAEVSSRFTDPSTQQFTKLVERLGFKLMAKEAEKEDGKKDKENSHFVLLRYAKLTDEEVLASTGKGKKGRGNDNGQANGASSEASEDSEGEALIQEARELDEKEQNRLRLEGQAVLKPCLYKRR</sequence>
<dbReference type="GO" id="GO:0042273">
    <property type="term" value="P:ribosomal large subunit biogenesis"/>
    <property type="evidence" value="ECO:0007669"/>
    <property type="project" value="TreeGrafter"/>
</dbReference>
<keyword evidence="7" id="KW-0539">Nucleus</keyword>
<comment type="subcellular location">
    <subcellularLocation>
        <location evidence="1">Nucleus</location>
        <location evidence="1">Nucleolus</location>
    </subcellularLocation>
</comment>
<evidence type="ECO:0000256" key="5">
    <source>
        <dbReference type="ARBA" id="ARBA00022679"/>
    </source>
</evidence>
<feature type="compositionally biased region" description="Basic and acidic residues" evidence="8">
    <location>
        <begin position="115"/>
        <end position="132"/>
    </location>
</feature>
<feature type="region of interest" description="Disordered" evidence="8">
    <location>
        <begin position="30"/>
        <end position="341"/>
    </location>
</feature>
<evidence type="ECO:0000256" key="7">
    <source>
        <dbReference type="ARBA" id="ARBA00023242"/>
    </source>
</evidence>
<evidence type="ECO:0000256" key="1">
    <source>
        <dbReference type="ARBA" id="ARBA00004604"/>
    </source>
</evidence>
<feature type="compositionally biased region" description="Low complexity" evidence="8">
    <location>
        <begin position="286"/>
        <end position="298"/>
    </location>
</feature>
<keyword evidence="6" id="KW-0949">S-adenosyl-L-methionine</keyword>
<accession>A0A316UH41</accession>
<dbReference type="CDD" id="cd02440">
    <property type="entry name" value="AdoMet_MTases"/>
    <property type="match status" value="1"/>
</dbReference>
<evidence type="ECO:0000256" key="2">
    <source>
        <dbReference type="ARBA" id="ARBA00006301"/>
    </source>
</evidence>
<dbReference type="OrthoDB" id="10258825at2759"/>
<name>A0A316UH41_9BASI</name>
<feature type="compositionally biased region" description="Low complexity" evidence="8">
    <location>
        <begin position="172"/>
        <end position="183"/>
    </location>
</feature>
<reference evidence="9 10" key="1">
    <citation type="journal article" date="2018" name="Mol. Biol. Evol.">
        <title>Broad Genomic Sampling Reveals a Smut Pathogenic Ancestry of the Fungal Clade Ustilaginomycotina.</title>
        <authorList>
            <person name="Kijpornyongpan T."/>
            <person name="Mondo S.J."/>
            <person name="Barry K."/>
            <person name="Sandor L."/>
            <person name="Lee J."/>
            <person name="Lipzen A."/>
            <person name="Pangilinan J."/>
            <person name="LaButti K."/>
            <person name="Hainaut M."/>
            <person name="Henrissat B."/>
            <person name="Grigoriev I.V."/>
            <person name="Spatafora J.W."/>
            <person name="Aime M.C."/>
        </authorList>
    </citation>
    <scope>NUCLEOTIDE SEQUENCE [LARGE SCALE GENOMIC DNA]</scope>
    <source>
        <strain evidence="9 10">MCA 4718</strain>
    </source>
</reference>
<dbReference type="SUPFAM" id="SSF53335">
    <property type="entry name" value="S-adenosyl-L-methionine-dependent methyltransferases"/>
    <property type="match status" value="1"/>
</dbReference>
<dbReference type="GeneID" id="37013499"/>